<dbReference type="GO" id="GO:0005886">
    <property type="term" value="C:plasma membrane"/>
    <property type="evidence" value="ECO:0007669"/>
    <property type="project" value="TreeGrafter"/>
</dbReference>
<feature type="domain" description="Lysosome-associated membrane glycoprotein 2-like luminal" evidence="10">
    <location>
        <begin position="115"/>
        <end position="183"/>
    </location>
</feature>
<feature type="non-terminal residue" evidence="11">
    <location>
        <position position="1"/>
    </location>
</feature>
<dbReference type="GO" id="GO:0072594">
    <property type="term" value="P:establishment of protein localization to organelle"/>
    <property type="evidence" value="ECO:0007669"/>
    <property type="project" value="TreeGrafter"/>
</dbReference>
<accession>A0A7K7UQ05</accession>
<keyword evidence="8" id="KW-0458">Lysosome</keyword>
<comment type="caution">
    <text evidence="11">The sequence shown here is derived from an EMBL/GenBank/DDBJ whole genome shotgun (WGS) entry which is preliminary data.</text>
</comment>
<dbReference type="GO" id="GO:0031902">
    <property type="term" value="C:late endosome membrane"/>
    <property type="evidence" value="ECO:0007669"/>
    <property type="project" value="TreeGrafter"/>
</dbReference>
<keyword evidence="6 8" id="KW-0472">Membrane</keyword>
<proteinExistence type="inferred from homology"/>
<dbReference type="AlphaFoldDB" id="A0A7K7UQ05"/>
<comment type="similarity">
    <text evidence="8">Belongs to the LAMP family.</text>
</comment>
<protein>
    <submittedName>
        <fullName evidence="11">LAMP3 protein</fullName>
    </submittedName>
</protein>
<dbReference type="InterPro" id="IPR002000">
    <property type="entry name" value="Lysosome-assoc_membr_glycop"/>
</dbReference>
<keyword evidence="3" id="KW-0732">Signal</keyword>
<evidence type="ECO:0000256" key="4">
    <source>
        <dbReference type="ARBA" id="ARBA00022753"/>
    </source>
</evidence>
<organism evidence="11 12">
    <name type="scientific">Eudromia elegans</name>
    <name type="common">Elegant crested-tinamou</name>
    <dbReference type="NCBI Taxonomy" id="8805"/>
    <lineage>
        <taxon>Eukaryota</taxon>
        <taxon>Metazoa</taxon>
        <taxon>Chordata</taxon>
        <taxon>Craniata</taxon>
        <taxon>Vertebrata</taxon>
        <taxon>Euteleostomi</taxon>
        <taxon>Archelosauria</taxon>
        <taxon>Archosauria</taxon>
        <taxon>Dinosauria</taxon>
        <taxon>Saurischia</taxon>
        <taxon>Theropoda</taxon>
        <taxon>Coelurosauria</taxon>
        <taxon>Aves</taxon>
        <taxon>Palaeognathae</taxon>
        <taxon>Tinamiformes</taxon>
        <taxon>Tinamidae</taxon>
        <taxon>Eudromia</taxon>
    </lineage>
</organism>
<reference evidence="11 12" key="1">
    <citation type="submission" date="2019-09" db="EMBL/GenBank/DDBJ databases">
        <title>Bird 10,000 Genomes (B10K) Project - Family phase.</title>
        <authorList>
            <person name="Zhang G."/>
        </authorList>
    </citation>
    <scope>NUCLEOTIDE SEQUENCE [LARGE SCALE GENOMIC DNA]</scope>
    <source>
        <strain evidence="11">B10K-LSUMZ-16893</strain>
    </source>
</reference>
<name>A0A7K7UQ05_EUDEL</name>
<evidence type="ECO:0000256" key="7">
    <source>
        <dbReference type="ARBA" id="ARBA00023180"/>
    </source>
</evidence>
<dbReference type="PROSITE" id="PS51407">
    <property type="entry name" value="LAMP_3"/>
    <property type="match status" value="1"/>
</dbReference>
<evidence type="ECO:0000259" key="10">
    <source>
        <dbReference type="Pfam" id="PF01299"/>
    </source>
</evidence>
<dbReference type="GO" id="GO:0005765">
    <property type="term" value="C:lysosomal membrane"/>
    <property type="evidence" value="ECO:0007669"/>
    <property type="project" value="UniProtKB-SubCell"/>
</dbReference>
<comment type="caution">
    <text evidence="8">Lacks conserved residue(s) required for the propagation of feature annotation.</text>
</comment>
<comment type="subcellular location">
    <subcellularLocation>
        <location evidence="1">Endosome membrane</location>
        <topology evidence="1">Single-pass type I membrane protein</topology>
    </subcellularLocation>
    <subcellularLocation>
        <location evidence="8">Lysosome membrane</location>
        <topology evidence="8">Single-pass type I membrane protein</topology>
    </subcellularLocation>
</comment>
<sequence length="184" mass="19214">TDAATARNKTTHLTCTTGRAVTNDSTAAAGVAANTTGEPAHPTNQTAILITITATKKTTEKSPQGSTNQTTAPQAAATTAVANTTTVHPRNQTTTSSTTSTVRPTLAPQPPPIPTGTYTVRNGSTTCIRAVMGLQLMAQNVQKMQKEYMNINPNRTQTSGSCGTRQSALNITFSGGFINFVFVK</sequence>
<evidence type="ECO:0000256" key="1">
    <source>
        <dbReference type="ARBA" id="ARBA00004530"/>
    </source>
</evidence>
<dbReference type="Proteomes" id="UP000533954">
    <property type="component" value="Unassembled WGS sequence"/>
</dbReference>
<keyword evidence="5" id="KW-1133">Transmembrane helix</keyword>
<evidence type="ECO:0000256" key="8">
    <source>
        <dbReference type="PROSITE-ProRule" id="PRU00740"/>
    </source>
</evidence>
<dbReference type="PANTHER" id="PTHR11506:SF30">
    <property type="entry name" value="LYSOSOME-ASSOCIATED MEMBRANE GLYCOPROTEIN 3"/>
    <property type="match status" value="1"/>
</dbReference>
<evidence type="ECO:0000256" key="6">
    <source>
        <dbReference type="ARBA" id="ARBA00023136"/>
    </source>
</evidence>
<keyword evidence="4" id="KW-0967">Endosome</keyword>
<dbReference type="PANTHER" id="PTHR11506">
    <property type="entry name" value="LYSOSOME-ASSOCIATED MEMBRANE GLYCOPROTEIN"/>
    <property type="match status" value="1"/>
</dbReference>
<keyword evidence="7" id="KW-0325">Glycoprotein</keyword>
<gene>
    <name evidence="11" type="primary">Lamp3</name>
    <name evidence="11" type="ORF">EUDELE_R08328</name>
</gene>
<keyword evidence="12" id="KW-1185">Reference proteome</keyword>
<evidence type="ECO:0000313" key="12">
    <source>
        <dbReference type="Proteomes" id="UP000533954"/>
    </source>
</evidence>
<evidence type="ECO:0000256" key="5">
    <source>
        <dbReference type="ARBA" id="ARBA00022989"/>
    </source>
</evidence>
<feature type="compositionally biased region" description="Low complexity" evidence="9">
    <location>
        <begin position="67"/>
        <end position="106"/>
    </location>
</feature>
<feature type="region of interest" description="Disordered" evidence="9">
    <location>
        <begin position="56"/>
        <end position="117"/>
    </location>
</feature>
<evidence type="ECO:0000256" key="3">
    <source>
        <dbReference type="ARBA" id="ARBA00022729"/>
    </source>
</evidence>
<keyword evidence="2 8" id="KW-0812">Transmembrane</keyword>
<dbReference type="OrthoDB" id="9428839at2759"/>
<evidence type="ECO:0000313" key="11">
    <source>
        <dbReference type="EMBL" id="NXA31219.1"/>
    </source>
</evidence>
<dbReference type="Gene3D" id="2.40.160.110">
    <property type="match status" value="1"/>
</dbReference>
<dbReference type="InterPro" id="IPR048528">
    <property type="entry name" value="Lamp2-like_luminal"/>
</dbReference>
<evidence type="ECO:0000256" key="2">
    <source>
        <dbReference type="ARBA" id="ARBA00022692"/>
    </source>
</evidence>
<feature type="non-terminal residue" evidence="11">
    <location>
        <position position="184"/>
    </location>
</feature>
<evidence type="ECO:0000256" key="9">
    <source>
        <dbReference type="SAM" id="MobiDB-lite"/>
    </source>
</evidence>
<dbReference type="Pfam" id="PF01299">
    <property type="entry name" value="Lamp2-like_luminal"/>
    <property type="match status" value="1"/>
</dbReference>
<dbReference type="EMBL" id="VZSX01000003">
    <property type="protein sequence ID" value="NXA31219.1"/>
    <property type="molecule type" value="Genomic_DNA"/>
</dbReference>